<feature type="transmembrane region" description="Helical" evidence="10">
    <location>
        <begin position="425"/>
        <end position="445"/>
    </location>
</feature>
<dbReference type="PANTHER" id="PTHR43823:SF3">
    <property type="entry name" value="MULTIDRUG EXPORT PROTEIN MEPA"/>
    <property type="match status" value="1"/>
</dbReference>
<feature type="transmembrane region" description="Helical" evidence="10">
    <location>
        <begin position="400"/>
        <end position="419"/>
    </location>
</feature>
<evidence type="ECO:0000313" key="11">
    <source>
        <dbReference type="EMBL" id="MDO6457872.1"/>
    </source>
</evidence>
<dbReference type="PANTHER" id="PTHR43823">
    <property type="entry name" value="SPORULATION PROTEIN YKVU"/>
    <property type="match status" value="1"/>
</dbReference>
<comment type="similarity">
    <text evidence="2">Belongs to the multi antimicrobial extrusion (MATE) (TC 2.A.66.1) family. MepA subfamily.</text>
</comment>
<dbReference type="GO" id="GO:0015297">
    <property type="term" value="F:antiporter activity"/>
    <property type="evidence" value="ECO:0007669"/>
    <property type="project" value="InterPro"/>
</dbReference>
<comment type="caution">
    <text evidence="11">The sequence shown here is derived from an EMBL/GenBank/DDBJ whole genome shotgun (WGS) entry which is preliminary data.</text>
</comment>
<dbReference type="GO" id="GO:0046677">
    <property type="term" value="P:response to antibiotic"/>
    <property type="evidence" value="ECO:0007669"/>
    <property type="project" value="UniProtKB-KW"/>
</dbReference>
<feature type="transmembrane region" description="Helical" evidence="10">
    <location>
        <begin position="281"/>
        <end position="303"/>
    </location>
</feature>
<evidence type="ECO:0000256" key="10">
    <source>
        <dbReference type="SAM" id="Phobius"/>
    </source>
</evidence>
<comment type="subcellular location">
    <subcellularLocation>
        <location evidence="1">Cell inner membrane</location>
        <topology evidence="1">Multi-pass membrane protein</topology>
    </subcellularLocation>
</comment>
<keyword evidence="8 10" id="KW-0472">Membrane</keyword>
<dbReference type="NCBIfam" id="TIGR00797">
    <property type="entry name" value="matE"/>
    <property type="match status" value="1"/>
</dbReference>
<evidence type="ECO:0000256" key="8">
    <source>
        <dbReference type="ARBA" id="ARBA00023136"/>
    </source>
</evidence>
<name>A0AAW7XV34_9RHOB</name>
<dbReference type="Proteomes" id="UP001169823">
    <property type="component" value="Unassembled WGS sequence"/>
</dbReference>
<keyword evidence="9" id="KW-0046">Antibiotic resistance</keyword>
<dbReference type="AlphaFoldDB" id="A0AAW7XV34"/>
<dbReference type="InterPro" id="IPR051327">
    <property type="entry name" value="MATE_MepA_subfamily"/>
</dbReference>
<dbReference type="InterPro" id="IPR048279">
    <property type="entry name" value="MdtK-like"/>
</dbReference>
<feature type="transmembrane region" description="Helical" evidence="10">
    <location>
        <begin position="137"/>
        <end position="158"/>
    </location>
</feature>
<keyword evidence="4" id="KW-0813">Transport</keyword>
<feature type="transmembrane region" description="Helical" evidence="10">
    <location>
        <begin position="21"/>
        <end position="50"/>
    </location>
</feature>
<dbReference type="RefSeq" id="WP_303494774.1">
    <property type="nucleotide sequence ID" value="NZ_JAUOPJ010000010.1"/>
</dbReference>
<keyword evidence="5" id="KW-1003">Cell membrane</keyword>
<dbReference type="InterPro" id="IPR045070">
    <property type="entry name" value="MATE_MepA-like"/>
</dbReference>
<feature type="transmembrane region" description="Helical" evidence="10">
    <location>
        <begin position="56"/>
        <end position="84"/>
    </location>
</feature>
<sequence length="466" mass="48706">MMSSQNASENRFLTTTPKRLFVANALPMMLIMVMSGLLTVVDAVFLGHFVGADALAAVSVVFPVIMITIALSTLVGGGMSSLLARHLGAGNHSDAVAVFAQAHGLALFLSLLLISAFGVFGGVVIDALADGQPDIGHMAYTYLAIMIFATPVQLLLSVHADAGRNEGRAGLMALMSVGVTLANIALNYVLIVRLDMGVAGSAWGTAIAQGVGLALLLGLRLPKQEILSLPALRNARWVGKWKAILALGAPVSLSFIGIALVSGTVISTLRLTSDTGYVEAVAAYGIVTRIFSFTFMPLMAIALATQSIVGNNVGAKLYHRSNAVLRIALTVAVLYCAVIEVILLAGSGWIGRGFVSDLDVISQVGVILHPMSSLYLFSGPVLVLALYFQAIGKPVHTAALTLIKPFVFSPLLIAILGIFYGAQAIWLAFPIADGIVVSIAIWIVIASQRTGKGNIGFGLSGQEVAR</sequence>
<dbReference type="GO" id="GO:0005886">
    <property type="term" value="C:plasma membrane"/>
    <property type="evidence" value="ECO:0007669"/>
    <property type="project" value="UniProtKB-SubCell"/>
</dbReference>
<dbReference type="Pfam" id="PF01554">
    <property type="entry name" value="MatE"/>
    <property type="match status" value="2"/>
</dbReference>
<protein>
    <recommendedName>
        <fullName evidence="3">Multidrug export protein MepA</fullName>
    </recommendedName>
</protein>
<evidence type="ECO:0000256" key="2">
    <source>
        <dbReference type="ARBA" id="ARBA00008417"/>
    </source>
</evidence>
<evidence type="ECO:0000256" key="4">
    <source>
        <dbReference type="ARBA" id="ARBA00022448"/>
    </source>
</evidence>
<feature type="transmembrane region" description="Helical" evidence="10">
    <location>
        <begin position="366"/>
        <end position="388"/>
    </location>
</feature>
<evidence type="ECO:0000256" key="9">
    <source>
        <dbReference type="ARBA" id="ARBA00023251"/>
    </source>
</evidence>
<feature type="transmembrane region" description="Helical" evidence="10">
    <location>
        <begin position="324"/>
        <end position="346"/>
    </location>
</feature>
<evidence type="ECO:0000256" key="7">
    <source>
        <dbReference type="ARBA" id="ARBA00022989"/>
    </source>
</evidence>
<keyword evidence="7 10" id="KW-1133">Transmembrane helix</keyword>
<feature type="transmembrane region" description="Helical" evidence="10">
    <location>
        <begin position="170"/>
        <end position="190"/>
    </location>
</feature>
<evidence type="ECO:0000256" key="3">
    <source>
        <dbReference type="ARBA" id="ARBA00022106"/>
    </source>
</evidence>
<evidence type="ECO:0000313" key="12">
    <source>
        <dbReference type="Proteomes" id="UP001169823"/>
    </source>
</evidence>
<feature type="transmembrane region" description="Helical" evidence="10">
    <location>
        <begin position="105"/>
        <end position="125"/>
    </location>
</feature>
<proteinExistence type="inferred from homology"/>
<organism evidence="11 12">
    <name type="scientific">Celeribacter halophilus</name>
    <dbReference type="NCBI Taxonomy" id="576117"/>
    <lineage>
        <taxon>Bacteria</taxon>
        <taxon>Pseudomonadati</taxon>
        <taxon>Pseudomonadota</taxon>
        <taxon>Alphaproteobacteria</taxon>
        <taxon>Rhodobacterales</taxon>
        <taxon>Roseobacteraceae</taxon>
        <taxon>Celeribacter</taxon>
    </lineage>
</organism>
<dbReference type="InterPro" id="IPR002528">
    <property type="entry name" value="MATE_fam"/>
</dbReference>
<dbReference type="PIRSF" id="PIRSF006603">
    <property type="entry name" value="DinF"/>
    <property type="match status" value="1"/>
</dbReference>
<accession>A0AAW7XV34</accession>
<reference evidence="11" key="1">
    <citation type="submission" date="2023-07" db="EMBL/GenBank/DDBJ databases">
        <title>Genome content predicts the carbon catabolic preferences of heterotrophic bacteria.</title>
        <authorList>
            <person name="Gralka M."/>
        </authorList>
    </citation>
    <scope>NUCLEOTIDE SEQUENCE</scope>
    <source>
        <strain evidence="11">I2M02</strain>
    </source>
</reference>
<dbReference type="EMBL" id="JAUOPJ010000010">
    <property type="protein sequence ID" value="MDO6457872.1"/>
    <property type="molecule type" value="Genomic_DNA"/>
</dbReference>
<keyword evidence="6 10" id="KW-0812">Transmembrane</keyword>
<dbReference type="CDD" id="cd13143">
    <property type="entry name" value="MATE_MepA_like"/>
    <property type="match status" value="1"/>
</dbReference>
<evidence type="ECO:0000256" key="5">
    <source>
        <dbReference type="ARBA" id="ARBA00022475"/>
    </source>
</evidence>
<evidence type="ECO:0000256" key="1">
    <source>
        <dbReference type="ARBA" id="ARBA00004429"/>
    </source>
</evidence>
<feature type="transmembrane region" description="Helical" evidence="10">
    <location>
        <begin position="243"/>
        <end position="269"/>
    </location>
</feature>
<gene>
    <name evidence="11" type="ORF">Q4494_12330</name>
</gene>
<feature type="transmembrane region" description="Helical" evidence="10">
    <location>
        <begin position="202"/>
        <end position="222"/>
    </location>
</feature>
<dbReference type="GO" id="GO:0042910">
    <property type="term" value="F:xenobiotic transmembrane transporter activity"/>
    <property type="evidence" value="ECO:0007669"/>
    <property type="project" value="InterPro"/>
</dbReference>
<evidence type="ECO:0000256" key="6">
    <source>
        <dbReference type="ARBA" id="ARBA00022692"/>
    </source>
</evidence>